<feature type="repeat" description="ANK" evidence="3">
    <location>
        <begin position="244"/>
        <end position="276"/>
    </location>
</feature>
<dbReference type="Proteomes" id="UP001627154">
    <property type="component" value="Unassembled WGS sequence"/>
</dbReference>
<keyword evidence="5" id="KW-1185">Reference proteome</keyword>
<sequence length="368" mass="42504">MAKKNNQDCLKKLIAMREKVNWEIEDERREFLVQLNPLVKDWKGKLPNLRDIFRKGEIDWLLLENEASDISPKVSLIKFVIKTGYKDEPKVDENGELLFRRTTELHRANKWTFDVRNLFKVYDRFDVNYTDESGLTHLHMACKHGFDYFVEKFLRLGQDPNCVCQETGDSPLHSTVIWDTRTNNRMIKLLLEHGANPNLANNDGSTPMHIICKNMLDMSTAAEPFFETHDRKHHTVLFNAQDKWDQTPLHYALAEGSQRIAQMLLERGADRNVVNAEGSTPLHVLTFFKIDDKVNQAIKVDVRDKLGRTPLQLAVAGVMPNTVNILLNHGADLSEFIFPTLSHFNKAINYIYDKLRIACRLQLVVAHL</sequence>
<keyword evidence="2 3" id="KW-0040">ANK repeat</keyword>
<evidence type="ECO:0000313" key="4">
    <source>
        <dbReference type="EMBL" id="KAL3405496.1"/>
    </source>
</evidence>
<proteinExistence type="predicted"/>
<feature type="repeat" description="ANK" evidence="3">
    <location>
        <begin position="167"/>
        <end position="202"/>
    </location>
</feature>
<evidence type="ECO:0000256" key="1">
    <source>
        <dbReference type="ARBA" id="ARBA00022737"/>
    </source>
</evidence>
<evidence type="ECO:0000256" key="2">
    <source>
        <dbReference type="ARBA" id="ARBA00023043"/>
    </source>
</evidence>
<accession>A0ABD2XJV3</accession>
<gene>
    <name evidence="4" type="ORF">TKK_001888</name>
</gene>
<dbReference type="Gene3D" id="1.25.40.20">
    <property type="entry name" value="Ankyrin repeat-containing domain"/>
    <property type="match status" value="3"/>
</dbReference>
<dbReference type="Pfam" id="PF12796">
    <property type="entry name" value="Ank_2"/>
    <property type="match status" value="1"/>
</dbReference>
<evidence type="ECO:0000256" key="3">
    <source>
        <dbReference type="PROSITE-ProRule" id="PRU00023"/>
    </source>
</evidence>
<dbReference type="EMBL" id="JBJJXI010000020">
    <property type="protein sequence ID" value="KAL3405496.1"/>
    <property type="molecule type" value="Genomic_DNA"/>
</dbReference>
<name>A0ABD2XJV3_9HYME</name>
<dbReference type="InterPro" id="IPR002110">
    <property type="entry name" value="Ankyrin_rpt"/>
</dbReference>
<dbReference type="Pfam" id="PF00023">
    <property type="entry name" value="Ank"/>
    <property type="match status" value="1"/>
</dbReference>
<dbReference type="AlphaFoldDB" id="A0ABD2XJV3"/>
<dbReference type="PANTHER" id="PTHR24171:SF8">
    <property type="entry name" value="BRCA1-ASSOCIATED RING DOMAIN PROTEIN 1"/>
    <property type="match status" value="1"/>
</dbReference>
<dbReference type="SUPFAM" id="SSF48403">
    <property type="entry name" value="Ankyrin repeat"/>
    <property type="match status" value="1"/>
</dbReference>
<organism evidence="4 5">
    <name type="scientific">Trichogramma kaykai</name>
    <dbReference type="NCBI Taxonomy" id="54128"/>
    <lineage>
        <taxon>Eukaryota</taxon>
        <taxon>Metazoa</taxon>
        <taxon>Ecdysozoa</taxon>
        <taxon>Arthropoda</taxon>
        <taxon>Hexapoda</taxon>
        <taxon>Insecta</taxon>
        <taxon>Pterygota</taxon>
        <taxon>Neoptera</taxon>
        <taxon>Endopterygota</taxon>
        <taxon>Hymenoptera</taxon>
        <taxon>Apocrita</taxon>
        <taxon>Proctotrupomorpha</taxon>
        <taxon>Chalcidoidea</taxon>
        <taxon>Trichogrammatidae</taxon>
        <taxon>Trichogramma</taxon>
    </lineage>
</organism>
<keyword evidence="1" id="KW-0677">Repeat</keyword>
<comment type="caution">
    <text evidence="4">The sequence shown here is derived from an EMBL/GenBank/DDBJ whole genome shotgun (WGS) entry which is preliminary data.</text>
</comment>
<dbReference type="SMART" id="SM00248">
    <property type="entry name" value="ANK"/>
    <property type="match status" value="4"/>
</dbReference>
<dbReference type="PROSITE" id="PS50088">
    <property type="entry name" value="ANK_REPEAT"/>
    <property type="match status" value="3"/>
</dbReference>
<dbReference type="PROSITE" id="PS50297">
    <property type="entry name" value="ANK_REP_REGION"/>
    <property type="match status" value="3"/>
</dbReference>
<protein>
    <submittedName>
        <fullName evidence="4">Uncharacterized protein</fullName>
    </submittedName>
</protein>
<dbReference type="InterPro" id="IPR036770">
    <property type="entry name" value="Ankyrin_rpt-contain_sf"/>
</dbReference>
<reference evidence="4 5" key="1">
    <citation type="journal article" date="2024" name="bioRxiv">
        <title>A reference genome for Trichogramma kaykai: A tiny desert-dwelling parasitoid wasp with competing sex-ratio distorters.</title>
        <authorList>
            <person name="Culotta J."/>
            <person name="Lindsey A.R."/>
        </authorList>
    </citation>
    <scope>NUCLEOTIDE SEQUENCE [LARGE SCALE GENOMIC DNA]</scope>
    <source>
        <strain evidence="4 5">KSX58</strain>
    </source>
</reference>
<evidence type="ECO:0000313" key="5">
    <source>
        <dbReference type="Proteomes" id="UP001627154"/>
    </source>
</evidence>
<dbReference type="PANTHER" id="PTHR24171">
    <property type="entry name" value="ANKYRIN REPEAT DOMAIN-CONTAINING PROTEIN 39-RELATED"/>
    <property type="match status" value="1"/>
</dbReference>
<feature type="repeat" description="ANK" evidence="3">
    <location>
        <begin position="306"/>
        <end position="334"/>
    </location>
</feature>